<accession>A0A0A8Y6U4</accession>
<evidence type="ECO:0000256" key="1">
    <source>
        <dbReference type="SAM" id="Phobius"/>
    </source>
</evidence>
<reference evidence="2" key="1">
    <citation type="submission" date="2014-09" db="EMBL/GenBank/DDBJ databases">
        <authorList>
            <person name="Magalhaes I.L.F."/>
            <person name="Oliveira U."/>
            <person name="Santos F.R."/>
            <person name="Vidigal T.H.D.A."/>
            <person name="Brescovit A.D."/>
            <person name="Santos A.J."/>
        </authorList>
    </citation>
    <scope>NUCLEOTIDE SEQUENCE</scope>
    <source>
        <tissue evidence="2">Shoot tissue taken approximately 20 cm above the soil surface</tissue>
    </source>
</reference>
<reference evidence="2" key="2">
    <citation type="journal article" date="2015" name="Data Brief">
        <title>Shoot transcriptome of the giant reed, Arundo donax.</title>
        <authorList>
            <person name="Barrero R.A."/>
            <person name="Guerrero F.D."/>
            <person name="Moolhuijzen P."/>
            <person name="Goolsby J.A."/>
            <person name="Tidwell J."/>
            <person name="Bellgard S.E."/>
            <person name="Bellgard M.I."/>
        </authorList>
    </citation>
    <scope>NUCLEOTIDE SEQUENCE</scope>
    <source>
        <tissue evidence="2">Shoot tissue taken approximately 20 cm above the soil surface</tissue>
    </source>
</reference>
<dbReference type="AlphaFoldDB" id="A0A0A8Y6U4"/>
<evidence type="ECO:0000313" key="2">
    <source>
        <dbReference type="EMBL" id="JAD20805.1"/>
    </source>
</evidence>
<organism evidence="2">
    <name type="scientific">Arundo donax</name>
    <name type="common">Giant reed</name>
    <name type="synonym">Donax arundinaceus</name>
    <dbReference type="NCBI Taxonomy" id="35708"/>
    <lineage>
        <taxon>Eukaryota</taxon>
        <taxon>Viridiplantae</taxon>
        <taxon>Streptophyta</taxon>
        <taxon>Embryophyta</taxon>
        <taxon>Tracheophyta</taxon>
        <taxon>Spermatophyta</taxon>
        <taxon>Magnoliopsida</taxon>
        <taxon>Liliopsida</taxon>
        <taxon>Poales</taxon>
        <taxon>Poaceae</taxon>
        <taxon>PACMAD clade</taxon>
        <taxon>Arundinoideae</taxon>
        <taxon>Arundineae</taxon>
        <taxon>Arundo</taxon>
    </lineage>
</organism>
<name>A0A0A8Y6U4_ARUDO</name>
<keyword evidence="1" id="KW-1133">Transmembrane helix</keyword>
<keyword evidence="1" id="KW-0472">Membrane</keyword>
<dbReference type="EMBL" id="GBRH01277090">
    <property type="protein sequence ID" value="JAD20805.1"/>
    <property type="molecule type" value="Transcribed_RNA"/>
</dbReference>
<protein>
    <submittedName>
        <fullName evidence="2">Uncharacterized protein</fullName>
    </submittedName>
</protein>
<proteinExistence type="predicted"/>
<sequence length="64" mass="7222">MSGYWLFCTIGVVACDIVVTLWLRECISVQTRVHCHAYGQKMKKKMPLPIVAKPLVSTTLRGSR</sequence>
<keyword evidence="1" id="KW-0812">Transmembrane</keyword>
<feature type="transmembrane region" description="Helical" evidence="1">
    <location>
        <begin position="5"/>
        <end position="23"/>
    </location>
</feature>